<keyword evidence="4" id="KW-1015">Disulfide bond</keyword>
<dbReference type="NCBIfam" id="TIGR02180">
    <property type="entry name" value="GRX_euk"/>
    <property type="match status" value="1"/>
</dbReference>
<dbReference type="CDD" id="cd03419">
    <property type="entry name" value="GRX_GRXh_1_2_like"/>
    <property type="match status" value="1"/>
</dbReference>
<protein>
    <submittedName>
        <fullName evidence="8">Uncharacterized protein GRXc5-1</fullName>
    </submittedName>
    <submittedName>
        <fullName evidence="9">Uncharacterized protein GRXc5-2</fullName>
    </submittedName>
</protein>
<dbReference type="OMA" id="DSTHAQF"/>
<keyword evidence="2" id="KW-0813">Transport</keyword>
<dbReference type="InterPro" id="IPR002109">
    <property type="entry name" value="Glutaredoxin"/>
</dbReference>
<dbReference type="KEGG" id="smo:SELMODRAFT_174566"/>
<proteinExistence type="inferred from homology"/>
<keyword evidence="5" id="KW-0676">Redox-active center</keyword>
<evidence type="ECO:0000256" key="1">
    <source>
        <dbReference type="ARBA" id="ARBA00007190"/>
    </source>
</evidence>
<evidence type="ECO:0000256" key="2">
    <source>
        <dbReference type="ARBA" id="ARBA00022448"/>
    </source>
</evidence>
<dbReference type="InParanoid" id="D8RV58"/>
<dbReference type="AlphaFoldDB" id="D8RV58"/>
<dbReference type="EMBL" id="GL377591">
    <property type="protein sequence ID" value="EFJ23903.1"/>
    <property type="molecule type" value="Genomic_DNA"/>
</dbReference>
<evidence type="ECO:0000313" key="8">
    <source>
        <dbReference type="EMBL" id="EFJ10039.1"/>
    </source>
</evidence>
<dbReference type="InterPro" id="IPR011899">
    <property type="entry name" value="Glutaredoxin_euk/vir"/>
</dbReference>
<evidence type="ECO:0000259" key="7">
    <source>
        <dbReference type="Pfam" id="PF00462"/>
    </source>
</evidence>
<name>D8RV58_SELML</name>
<dbReference type="STRING" id="88036.D8RV58"/>
<evidence type="ECO:0000313" key="10">
    <source>
        <dbReference type="Proteomes" id="UP000001514"/>
    </source>
</evidence>
<dbReference type="GeneID" id="9662255"/>
<dbReference type="InterPro" id="IPR011767">
    <property type="entry name" value="GLR_AS"/>
</dbReference>
<dbReference type="InterPro" id="IPR014025">
    <property type="entry name" value="Glutaredoxin_subgr"/>
</dbReference>
<dbReference type="PANTHER" id="PTHR45694">
    <property type="entry name" value="GLUTAREDOXIN 2"/>
    <property type="match status" value="1"/>
</dbReference>
<dbReference type="GeneID" id="9637726"/>
<dbReference type="HOGENOM" id="CLU_026126_7_2_1"/>
<dbReference type="GO" id="GO:0015038">
    <property type="term" value="F:glutathione disulfide oxidoreductase activity"/>
    <property type="evidence" value="ECO:0000318"/>
    <property type="project" value="GO_Central"/>
</dbReference>
<sequence>MRRMGFPAVVLCGIVALAVTRAADGSSAPSFVKSTIDNHDIVIFSKSYCPYCRRAKSVFKSLNETPHVVELDLREDGDEIQEALQGLVGRRTVPQVFVGGKHIGGSDDTVEAHESGRLETIINGIRKSELR</sequence>
<reference evidence="9 10" key="1">
    <citation type="journal article" date="2011" name="Science">
        <title>The Selaginella genome identifies genetic changes associated with the evolution of vascular plants.</title>
        <authorList>
            <person name="Banks J.A."/>
            <person name="Nishiyama T."/>
            <person name="Hasebe M."/>
            <person name="Bowman J.L."/>
            <person name="Gribskov M."/>
            <person name="dePamphilis C."/>
            <person name="Albert V.A."/>
            <person name="Aono N."/>
            <person name="Aoyama T."/>
            <person name="Ambrose B.A."/>
            <person name="Ashton N.W."/>
            <person name="Axtell M.J."/>
            <person name="Barker E."/>
            <person name="Barker M.S."/>
            <person name="Bennetzen J.L."/>
            <person name="Bonawitz N.D."/>
            <person name="Chapple C."/>
            <person name="Cheng C."/>
            <person name="Correa L.G."/>
            <person name="Dacre M."/>
            <person name="DeBarry J."/>
            <person name="Dreyer I."/>
            <person name="Elias M."/>
            <person name="Engstrom E.M."/>
            <person name="Estelle M."/>
            <person name="Feng L."/>
            <person name="Finet C."/>
            <person name="Floyd S.K."/>
            <person name="Frommer W.B."/>
            <person name="Fujita T."/>
            <person name="Gramzow L."/>
            <person name="Gutensohn M."/>
            <person name="Harholt J."/>
            <person name="Hattori M."/>
            <person name="Heyl A."/>
            <person name="Hirai T."/>
            <person name="Hiwatashi Y."/>
            <person name="Ishikawa M."/>
            <person name="Iwata M."/>
            <person name="Karol K.G."/>
            <person name="Koehler B."/>
            <person name="Kolukisaoglu U."/>
            <person name="Kubo M."/>
            <person name="Kurata T."/>
            <person name="Lalonde S."/>
            <person name="Li K."/>
            <person name="Li Y."/>
            <person name="Litt A."/>
            <person name="Lyons E."/>
            <person name="Manning G."/>
            <person name="Maruyama T."/>
            <person name="Michael T.P."/>
            <person name="Mikami K."/>
            <person name="Miyazaki S."/>
            <person name="Morinaga S."/>
            <person name="Murata T."/>
            <person name="Mueller-Roeber B."/>
            <person name="Nelson D.R."/>
            <person name="Obara M."/>
            <person name="Oguri Y."/>
            <person name="Olmstead R.G."/>
            <person name="Onodera N."/>
            <person name="Petersen B.L."/>
            <person name="Pils B."/>
            <person name="Prigge M."/>
            <person name="Rensing S.A."/>
            <person name="Riano-Pachon D.M."/>
            <person name="Roberts A.W."/>
            <person name="Sato Y."/>
            <person name="Scheller H.V."/>
            <person name="Schulz B."/>
            <person name="Schulz C."/>
            <person name="Shakirov E.V."/>
            <person name="Shibagaki N."/>
            <person name="Shinohara N."/>
            <person name="Shippen D.E."/>
            <person name="Soerensen I."/>
            <person name="Sotooka R."/>
            <person name="Sugimoto N."/>
            <person name="Sugita M."/>
            <person name="Sumikawa N."/>
            <person name="Tanurdzic M."/>
            <person name="Theissen G."/>
            <person name="Ulvskov P."/>
            <person name="Wakazuki S."/>
            <person name="Weng J.K."/>
            <person name="Willats W.W."/>
            <person name="Wipf D."/>
            <person name="Wolf P.G."/>
            <person name="Yang L."/>
            <person name="Zimmer A.D."/>
            <person name="Zhu Q."/>
            <person name="Mitros T."/>
            <person name="Hellsten U."/>
            <person name="Loque D."/>
            <person name="Otillar R."/>
            <person name="Salamov A."/>
            <person name="Schmutz J."/>
            <person name="Shapiro H."/>
            <person name="Lindquist E."/>
            <person name="Lucas S."/>
            <person name="Rokhsar D."/>
            <person name="Grigoriev I.V."/>
        </authorList>
    </citation>
    <scope>NUCLEOTIDE SEQUENCE [LARGE SCALE GENOMIC DNA]</scope>
</reference>
<comment type="similarity">
    <text evidence="1">Belongs to the glutaredoxin family. CPYC subfamily.</text>
</comment>
<dbReference type="Gramene" id="EFJ10039">
    <property type="protein sequence ID" value="EFJ10039"/>
    <property type="gene ID" value="SELMODRAFT_272035"/>
</dbReference>
<feature type="chain" id="PRO_5010829963" evidence="6">
    <location>
        <begin position="23"/>
        <end position="131"/>
    </location>
</feature>
<evidence type="ECO:0000256" key="3">
    <source>
        <dbReference type="ARBA" id="ARBA00022982"/>
    </source>
</evidence>
<dbReference type="OrthoDB" id="418495at2759"/>
<feature type="signal peptide" evidence="6">
    <location>
        <begin position="1"/>
        <end position="22"/>
    </location>
</feature>
<dbReference type="FunFam" id="3.40.30.10:FF:000026">
    <property type="entry name" value="Glutaredoxin 2"/>
    <property type="match status" value="1"/>
</dbReference>
<dbReference type="GO" id="GO:0005737">
    <property type="term" value="C:cytoplasm"/>
    <property type="evidence" value="ECO:0000318"/>
    <property type="project" value="GO_Central"/>
</dbReference>
<keyword evidence="3" id="KW-0249">Electron transport</keyword>
<dbReference type="FunCoup" id="D8RV58">
    <property type="interactions" value="2539"/>
</dbReference>
<dbReference type="Gramene" id="EFJ23903">
    <property type="protein sequence ID" value="EFJ23903"/>
    <property type="gene ID" value="SELMODRAFT_174566"/>
</dbReference>
<keyword evidence="6" id="KW-0732">Signal</keyword>
<keyword evidence="10" id="KW-1185">Reference proteome</keyword>
<accession>D8RV58</accession>
<dbReference type="PANTHER" id="PTHR45694:SF5">
    <property type="entry name" value="GLUTAREDOXIN 2"/>
    <property type="match status" value="1"/>
</dbReference>
<dbReference type="SUPFAM" id="SSF52833">
    <property type="entry name" value="Thioredoxin-like"/>
    <property type="match status" value="1"/>
</dbReference>
<dbReference type="EMBL" id="GL377657">
    <property type="protein sequence ID" value="EFJ10039.1"/>
    <property type="molecule type" value="Genomic_DNA"/>
</dbReference>
<dbReference type="PROSITE" id="PS51354">
    <property type="entry name" value="GLUTAREDOXIN_2"/>
    <property type="match status" value="1"/>
</dbReference>
<dbReference type="Proteomes" id="UP000001514">
    <property type="component" value="Unassembled WGS sequence"/>
</dbReference>
<dbReference type="eggNOG" id="KOG1752">
    <property type="taxonomic scope" value="Eukaryota"/>
</dbReference>
<dbReference type="PROSITE" id="PS00195">
    <property type="entry name" value="GLUTAREDOXIN_1"/>
    <property type="match status" value="1"/>
</dbReference>
<dbReference type="Pfam" id="PF00462">
    <property type="entry name" value="Glutaredoxin"/>
    <property type="match status" value="1"/>
</dbReference>
<dbReference type="InterPro" id="IPR036249">
    <property type="entry name" value="Thioredoxin-like_sf"/>
</dbReference>
<organism evidence="10">
    <name type="scientific">Selaginella moellendorffii</name>
    <name type="common">Spikemoss</name>
    <dbReference type="NCBI Taxonomy" id="88036"/>
    <lineage>
        <taxon>Eukaryota</taxon>
        <taxon>Viridiplantae</taxon>
        <taxon>Streptophyta</taxon>
        <taxon>Embryophyta</taxon>
        <taxon>Tracheophyta</taxon>
        <taxon>Lycopodiopsida</taxon>
        <taxon>Selaginellales</taxon>
        <taxon>Selaginellaceae</taxon>
        <taxon>Selaginella</taxon>
    </lineage>
</organism>
<evidence type="ECO:0000256" key="6">
    <source>
        <dbReference type="SAM" id="SignalP"/>
    </source>
</evidence>
<evidence type="ECO:0000256" key="4">
    <source>
        <dbReference type="ARBA" id="ARBA00023157"/>
    </source>
</evidence>
<dbReference type="PRINTS" id="PR00160">
    <property type="entry name" value="GLUTAREDOXIN"/>
</dbReference>
<evidence type="ECO:0000313" key="9">
    <source>
        <dbReference type="EMBL" id="EFJ23903.1"/>
    </source>
</evidence>
<dbReference type="Gene3D" id="3.40.30.10">
    <property type="entry name" value="Glutaredoxin"/>
    <property type="match status" value="1"/>
</dbReference>
<gene>
    <name evidence="9" type="primary">GRXc5-2</name>
    <name evidence="8" type="synonym">GRXc5-1</name>
    <name evidence="9" type="ORF">SELMODRAFT_174566</name>
    <name evidence="8" type="ORF">SELMODRAFT_272035</name>
</gene>
<dbReference type="GO" id="GO:0034599">
    <property type="term" value="P:cellular response to oxidative stress"/>
    <property type="evidence" value="ECO:0000318"/>
    <property type="project" value="GO_Central"/>
</dbReference>
<evidence type="ECO:0000256" key="5">
    <source>
        <dbReference type="ARBA" id="ARBA00023284"/>
    </source>
</evidence>
<dbReference type="KEGG" id="smo:SELMODRAFT_272035"/>
<feature type="domain" description="Glutaredoxin" evidence="7">
    <location>
        <begin position="41"/>
        <end position="103"/>
    </location>
</feature>